<sequence>MRRRRPDFPIAVHRPAFTAFTPSDGSEPADLNRALNDARERRSAKQAFSNLEVFHMSNFDYNDFAELYLGRSPLGQSMARYRRFDTAAEALRFAMEELPRDVLRGSMLEVDEERFNSHQIDELYNASQYPLSRAEEAA</sequence>
<dbReference type="Proteomes" id="UP001156691">
    <property type="component" value="Unassembled WGS sequence"/>
</dbReference>
<keyword evidence="2" id="KW-1185">Reference proteome</keyword>
<organism evidence="1 2">
    <name type="scientific">Devosia nitrariae</name>
    <dbReference type="NCBI Taxonomy" id="2071872"/>
    <lineage>
        <taxon>Bacteria</taxon>
        <taxon>Pseudomonadati</taxon>
        <taxon>Pseudomonadota</taxon>
        <taxon>Alphaproteobacteria</taxon>
        <taxon>Hyphomicrobiales</taxon>
        <taxon>Devosiaceae</taxon>
        <taxon>Devosia</taxon>
    </lineage>
</organism>
<accession>A0ABQ5W6H7</accession>
<proteinExistence type="predicted"/>
<reference evidence="2" key="1">
    <citation type="journal article" date="2019" name="Int. J. Syst. Evol. Microbiol.">
        <title>The Global Catalogue of Microorganisms (GCM) 10K type strain sequencing project: providing services to taxonomists for standard genome sequencing and annotation.</title>
        <authorList>
            <consortium name="The Broad Institute Genomics Platform"/>
            <consortium name="The Broad Institute Genome Sequencing Center for Infectious Disease"/>
            <person name="Wu L."/>
            <person name="Ma J."/>
        </authorList>
    </citation>
    <scope>NUCLEOTIDE SEQUENCE [LARGE SCALE GENOMIC DNA]</scope>
    <source>
        <strain evidence="2">NBRC 112416</strain>
    </source>
</reference>
<evidence type="ECO:0000313" key="2">
    <source>
        <dbReference type="Proteomes" id="UP001156691"/>
    </source>
</evidence>
<protein>
    <submittedName>
        <fullName evidence="1">Uncharacterized protein</fullName>
    </submittedName>
</protein>
<dbReference type="EMBL" id="BSNS01000011">
    <property type="protein sequence ID" value="GLQ55477.1"/>
    <property type="molecule type" value="Genomic_DNA"/>
</dbReference>
<gene>
    <name evidence="1" type="ORF">GCM10010862_27360</name>
</gene>
<evidence type="ECO:0000313" key="1">
    <source>
        <dbReference type="EMBL" id="GLQ55477.1"/>
    </source>
</evidence>
<comment type="caution">
    <text evidence="1">The sequence shown here is derived from an EMBL/GenBank/DDBJ whole genome shotgun (WGS) entry which is preliminary data.</text>
</comment>
<name>A0ABQ5W6H7_9HYPH</name>